<feature type="region of interest" description="Disordered" evidence="1">
    <location>
        <begin position="370"/>
        <end position="399"/>
    </location>
</feature>
<evidence type="ECO:0000259" key="2">
    <source>
        <dbReference type="PROSITE" id="PS50086"/>
    </source>
</evidence>
<comment type="caution">
    <text evidence="3">The sequence shown here is derived from an EMBL/GenBank/DDBJ whole genome shotgun (WGS) entry which is preliminary data.</text>
</comment>
<dbReference type="PANTHER" id="PTHR47219">
    <property type="entry name" value="RAB GTPASE-ACTIVATING PROTEIN 1-LIKE"/>
    <property type="match status" value="1"/>
</dbReference>
<feature type="region of interest" description="Disordered" evidence="1">
    <location>
        <begin position="315"/>
        <end position="357"/>
    </location>
</feature>
<dbReference type="Gene3D" id="1.10.472.80">
    <property type="entry name" value="Ypt/Rab-GAP domain of gyp1p, domain 3"/>
    <property type="match status" value="1"/>
</dbReference>
<evidence type="ECO:0000256" key="1">
    <source>
        <dbReference type="SAM" id="MobiDB-lite"/>
    </source>
</evidence>
<gene>
    <name evidence="3" type="ORF">TRICI_003437</name>
</gene>
<dbReference type="PANTHER" id="PTHR47219:SF9">
    <property type="entry name" value="GTPASE ACTIVATING PROTEIN AND CENTROSOME-ASSOCIATED, ISOFORM B"/>
    <property type="match status" value="1"/>
</dbReference>
<feature type="compositionally biased region" description="Low complexity" evidence="1">
    <location>
        <begin position="331"/>
        <end position="342"/>
    </location>
</feature>
<evidence type="ECO:0000313" key="3">
    <source>
        <dbReference type="EMBL" id="KAA8912599.1"/>
    </source>
</evidence>
<dbReference type="EMBL" id="SWFS01000252">
    <property type="protein sequence ID" value="KAA8912599.1"/>
    <property type="molecule type" value="Genomic_DNA"/>
</dbReference>
<feature type="compositionally biased region" description="Polar residues" evidence="1">
    <location>
        <begin position="159"/>
        <end position="179"/>
    </location>
</feature>
<sequence>MSTATPIERPVRRLEDDFEDICLQEAAGTRRSSAKLVGTPNTSDSSSVFSSRDSSSSVTSVDSADGGTPPPPKAMPAPPPVDHHHHHHHDQNYVYERTRRPTLHKKRSLPAAASRKVSSPSLQLDNLHQVPSKHAVAPFLRRATSTSRLPSHSSRSHGNGINSETRNHVTPNNRSNHVNAATTAGRRPPPGPAPPGGGQQSRAPRLTRRQIEHHFDRSYDEDDDLADDACIWNVPLSPALYAKSRSVSTPSTRPKSDSQPTLKCDTNTLSSIKETEPTQVFASPPLRELGEDAQILTEAFQSLPGAHQYDELMERKMRSRSAPVPSKRSLDSNSASASPSSATRPNWLPPKSPEEDRKHMREYQRLIEQTAVADKKKQERRLSEQQARKKQQARDEHEWTTRVLPHFQASLAQPKTRELWWSGVPPKLRNQVWSLRIGNRLGVTSSTFAECQTRAKASDPNLVATATAAANTAFPDLHIFQAETGPLHESLVEVLVGYAGYRPDIGYRDGLNNIAALFLLNVATPLDAFTALCNMLDGSLTAAMYVGDDKTVSSYYAQFLKVLHTKLPSLYQHFQNVRLAPSAYLEPLLIGWFSRHVTVDIATRLCDILIFEGDGFLLRAALGILATLEHKLYGSSEEILHEIGWTAGQLDVGEEDHFIAAVRNALKVDN</sequence>
<dbReference type="OrthoDB" id="289721at2759"/>
<accession>A0A642V3Y7</accession>
<dbReference type="GO" id="GO:0031267">
    <property type="term" value="F:small GTPase binding"/>
    <property type="evidence" value="ECO:0007669"/>
    <property type="project" value="TreeGrafter"/>
</dbReference>
<dbReference type="GO" id="GO:0030427">
    <property type="term" value="C:site of polarized growth"/>
    <property type="evidence" value="ECO:0007669"/>
    <property type="project" value="UniProtKB-ARBA"/>
</dbReference>
<name>A0A642V3Y7_9ASCO</name>
<keyword evidence="4" id="KW-1185">Reference proteome</keyword>
<protein>
    <recommendedName>
        <fullName evidence="2">Rab-GAP TBC domain-containing protein</fullName>
    </recommendedName>
</protein>
<evidence type="ECO:0000313" key="4">
    <source>
        <dbReference type="Proteomes" id="UP000761534"/>
    </source>
</evidence>
<feature type="region of interest" description="Disordered" evidence="1">
    <location>
        <begin position="243"/>
        <end position="276"/>
    </location>
</feature>
<feature type="compositionally biased region" description="Polar residues" evidence="1">
    <location>
        <begin position="116"/>
        <end position="126"/>
    </location>
</feature>
<dbReference type="Gene3D" id="1.10.8.270">
    <property type="entry name" value="putative rabgap domain of human tbc1 domain family member 14 like domains"/>
    <property type="match status" value="1"/>
</dbReference>
<feature type="compositionally biased region" description="Basic and acidic residues" evidence="1">
    <location>
        <begin position="373"/>
        <end position="399"/>
    </location>
</feature>
<dbReference type="AlphaFoldDB" id="A0A642V3Y7"/>
<feature type="compositionally biased region" description="Polar residues" evidence="1">
    <location>
        <begin position="245"/>
        <end position="276"/>
    </location>
</feature>
<dbReference type="InterPro" id="IPR050302">
    <property type="entry name" value="Rab_GAP_TBC_domain"/>
</dbReference>
<dbReference type="VEuPathDB" id="FungiDB:TRICI_003437"/>
<dbReference type="SMART" id="SM00164">
    <property type="entry name" value="TBC"/>
    <property type="match status" value="1"/>
</dbReference>
<dbReference type="InterPro" id="IPR035969">
    <property type="entry name" value="Rab-GAP_TBC_sf"/>
</dbReference>
<dbReference type="PROSITE" id="PS50086">
    <property type="entry name" value="TBC_RABGAP"/>
    <property type="match status" value="1"/>
</dbReference>
<feature type="compositionally biased region" description="Low complexity" evidence="1">
    <location>
        <begin position="43"/>
        <end position="63"/>
    </location>
</feature>
<dbReference type="SUPFAM" id="SSF47923">
    <property type="entry name" value="Ypt/Rab-GAP domain of gyp1p"/>
    <property type="match status" value="2"/>
</dbReference>
<feature type="domain" description="Rab-GAP TBC" evidence="2">
    <location>
        <begin position="423"/>
        <end position="613"/>
    </location>
</feature>
<proteinExistence type="predicted"/>
<reference evidence="3" key="1">
    <citation type="journal article" date="2019" name="G3 (Bethesda)">
        <title>Genome Assemblies of Two Rare Opportunistic Yeast Pathogens: Diutina rugosa (syn. Candida rugosa) and Trichomonascus ciferrii (syn. Candida ciferrii).</title>
        <authorList>
            <person name="Mixao V."/>
            <person name="Saus E."/>
            <person name="Hansen A.P."/>
            <person name="Lass-Florl C."/>
            <person name="Gabaldon T."/>
        </authorList>
    </citation>
    <scope>NUCLEOTIDE SEQUENCE</scope>
    <source>
        <strain evidence="3">CBS 4856</strain>
    </source>
</reference>
<feature type="compositionally biased region" description="Pro residues" evidence="1">
    <location>
        <begin position="68"/>
        <end position="80"/>
    </location>
</feature>
<dbReference type="GO" id="GO:0005096">
    <property type="term" value="F:GTPase activator activity"/>
    <property type="evidence" value="ECO:0007669"/>
    <property type="project" value="TreeGrafter"/>
</dbReference>
<dbReference type="Proteomes" id="UP000761534">
    <property type="component" value="Unassembled WGS sequence"/>
</dbReference>
<organism evidence="3 4">
    <name type="scientific">Trichomonascus ciferrii</name>
    <dbReference type="NCBI Taxonomy" id="44093"/>
    <lineage>
        <taxon>Eukaryota</taxon>
        <taxon>Fungi</taxon>
        <taxon>Dikarya</taxon>
        <taxon>Ascomycota</taxon>
        <taxon>Saccharomycotina</taxon>
        <taxon>Dipodascomycetes</taxon>
        <taxon>Dipodascales</taxon>
        <taxon>Trichomonascaceae</taxon>
        <taxon>Trichomonascus</taxon>
        <taxon>Trichomonascus ciferrii complex</taxon>
    </lineage>
</organism>
<feature type="compositionally biased region" description="Low complexity" evidence="1">
    <location>
        <begin position="144"/>
        <end position="157"/>
    </location>
</feature>
<dbReference type="Pfam" id="PF00566">
    <property type="entry name" value="RabGAP-TBC"/>
    <property type="match status" value="1"/>
</dbReference>
<dbReference type="InterPro" id="IPR000195">
    <property type="entry name" value="Rab-GAP-TBC_dom"/>
</dbReference>
<dbReference type="Gene3D" id="1.10.10.750">
    <property type="entry name" value="Ypt/Rab-GAP domain of gyp1p, domain 1"/>
    <property type="match status" value="1"/>
</dbReference>
<feature type="region of interest" description="Disordered" evidence="1">
    <location>
        <begin position="26"/>
        <end position="205"/>
    </location>
</feature>